<keyword evidence="4" id="KW-0539">Nucleus</keyword>
<evidence type="ECO:0000256" key="2">
    <source>
        <dbReference type="ARBA" id="ARBA00007797"/>
    </source>
</evidence>
<dbReference type="GO" id="GO:0006270">
    <property type="term" value="P:DNA replication initiation"/>
    <property type="evidence" value="ECO:0007669"/>
    <property type="project" value="TreeGrafter"/>
</dbReference>
<evidence type="ECO:0000259" key="8">
    <source>
        <dbReference type="Pfam" id="PF07540"/>
    </source>
</evidence>
<dbReference type="EMBL" id="QWIR01000012">
    <property type="protein sequence ID" value="RMY94540.1"/>
    <property type="molecule type" value="Genomic_DNA"/>
</dbReference>
<feature type="domain" description="CCAAT-binding factor" evidence="7">
    <location>
        <begin position="527"/>
        <end position="719"/>
    </location>
</feature>
<name>A0A3M7G0B8_HORWE</name>
<dbReference type="SUPFAM" id="SSF48371">
    <property type="entry name" value="ARM repeat"/>
    <property type="match status" value="1"/>
</dbReference>
<dbReference type="InterPro" id="IPR016024">
    <property type="entry name" value="ARM-type_fold"/>
</dbReference>
<dbReference type="GO" id="GO:0003682">
    <property type="term" value="F:chromatin binding"/>
    <property type="evidence" value="ECO:0007669"/>
    <property type="project" value="TreeGrafter"/>
</dbReference>
<evidence type="ECO:0000313" key="9">
    <source>
        <dbReference type="EMBL" id="RMY94540.1"/>
    </source>
</evidence>
<evidence type="ECO:0000313" key="10">
    <source>
        <dbReference type="Proteomes" id="UP000268823"/>
    </source>
</evidence>
<evidence type="ECO:0000256" key="3">
    <source>
        <dbReference type="ARBA" id="ARBA00023054"/>
    </source>
</evidence>
<keyword evidence="5" id="KW-0690">Ribosome biogenesis</keyword>
<comment type="subcellular location">
    <subcellularLocation>
        <location evidence="1 5">Nucleus</location>
        <location evidence="1 5">Nucleolus</location>
    </subcellularLocation>
</comment>
<dbReference type="Proteomes" id="UP000268823">
    <property type="component" value="Unassembled WGS sequence"/>
</dbReference>
<dbReference type="InterPro" id="IPR005612">
    <property type="entry name" value="CCAAT-binding_factor"/>
</dbReference>
<evidence type="ECO:0000256" key="6">
    <source>
        <dbReference type="SAM" id="MobiDB-lite"/>
    </source>
</evidence>
<keyword evidence="3" id="KW-0175">Coiled coil</keyword>
<dbReference type="PANTHER" id="PTHR14428">
    <property type="entry name" value="NUCLEOLAR COMPLEX PROTEIN 3"/>
    <property type="match status" value="1"/>
</dbReference>
<dbReference type="InterPro" id="IPR016903">
    <property type="entry name" value="Nucleolar_cplx-assoc_3"/>
</dbReference>
<dbReference type="PIRSF" id="PIRSF028977">
    <property type="entry name" value="Nucleolar_complex_p3"/>
    <property type="match status" value="1"/>
</dbReference>
<evidence type="ECO:0000256" key="1">
    <source>
        <dbReference type="ARBA" id="ARBA00004604"/>
    </source>
</evidence>
<dbReference type="GO" id="GO:0005730">
    <property type="term" value="C:nucleolus"/>
    <property type="evidence" value="ECO:0007669"/>
    <property type="project" value="UniProtKB-SubCell"/>
</dbReference>
<dbReference type="OrthoDB" id="10263597at2759"/>
<protein>
    <recommendedName>
        <fullName evidence="5">Nucleolar complex-associated protein 3</fullName>
    </recommendedName>
</protein>
<evidence type="ECO:0000256" key="4">
    <source>
        <dbReference type="ARBA" id="ARBA00023242"/>
    </source>
</evidence>
<feature type="domain" description="Nucleolar complex-associated protein 3 N-terminal" evidence="8">
    <location>
        <begin position="177"/>
        <end position="268"/>
    </location>
</feature>
<comment type="similarity">
    <text evidence="2 5">Belongs to the CBF/MAK21 family.</text>
</comment>
<feature type="compositionally biased region" description="Basic and acidic residues" evidence="6">
    <location>
        <begin position="386"/>
        <end position="408"/>
    </location>
</feature>
<dbReference type="PANTHER" id="PTHR14428:SF5">
    <property type="entry name" value="NUCLEOLAR COMPLEX PROTEIN 3 HOMOLOG"/>
    <property type="match status" value="1"/>
</dbReference>
<organism evidence="9 10">
    <name type="scientific">Hortaea werneckii</name>
    <name type="common">Black yeast</name>
    <name type="synonym">Cladosporium werneckii</name>
    <dbReference type="NCBI Taxonomy" id="91943"/>
    <lineage>
        <taxon>Eukaryota</taxon>
        <taxon>Fungi</taxon>
        <taxon>Dikarya</taxon>
        <taxon>Ascomycota</taxon>
        <taxon>Pezizomycotina</taxon>
        <taxon>Dothideomycetes</taxon>
        <taxon>Dothideomycetidae</taxon>
        <taxon>Mycosphaerellales</taxon>
        <taxon>Teratosphaeriaceae</taxon>
        <taxon>Hortaea</taxon>
    </lineage>
</organism>
<dbReference type="InterPro" id="IPR011501">
    <property type="entry name" value="Noc3_N"/>
</dbReference>
<feature type="compositionally biased region" description="Basic and acidic residues" evidence="6">
    <location>
        <begin position="147"/>
        <end position="161"/>
    </location>
</feature>
<feature type="compositionally biased region" description="Basic and acidic residues" evidence="6">
    <location>
        <begin position="103"/>
        <end position="130"/>
    </location>
</feature>
<dbReference type="AlphaFoldDB" id="A0A3M7G0B8"/>
<proteinExistence type="inferred from homology"/>
<sequence>MLDLKLYRRKVRPREILADFSGWSSPAVEGKADGRLLHQLFAPASFHQPVTAQHEGQPCHCTMAPEPANKRRKLSPPTSNVPGFAKWNLEQDYEQRPRKRKDAKSEKLPVKTAEGWKENQRQEPEVARQEQEDDADSFLASGDEADGAEKDSGVADLEPKPKPAPKPRLPPKEEIRQAKEDLARIAGNISEDPEENIGQLGSLAHIAESENVTVQKLALGTQLAVYKDIIPGYRIRPLTKDDMNAKLSKDVRKLRSFEQSLLGGYKDYVKSLEKLASDEKLAAVATGCACNLITSVPHFNCRNELLAILVKKLNTRHLTSEGVKSVEALEQLFRDDEEGHASLEAVSQLTKMLKSRNYQVHESALNSFLHLRLLSEFSQKASTTSVDRDQSQSNPKEKMKKKDREFRTKRERKLVKERKAVEKEMKEADAAVSYETRDKNQAETLKMVFVAYFRILKARVQHLMGAVLEGLAKFAHLINQDFFGDVLEALKDLINDAEYSLHASEEHEADEEQKLDDGARRNAVRESMLCIITAFALLQGQQDVVKSVNTLHLDLNFFITHLYRTLLPLAMETDLELSAKNSEHLSDPNGLPVTTSEGSKAKVNVATTTVLLLRSLQSVLLPPTGTRLVPPVRVAAFAKQLMTLSLHLPQKSAVAVAGLLQQVTKTHGSKVAALWNTEERKGDGVFDALSEEVESSNPFAGTIWEGELLRMHWDPRVRDSIKAIEGNVKEGR</sequence>
<evidence type="ECO:0000259" key="7">
    <source>
        <dbReference type="Pfam" id="PF03914"/>
    </source>
</evidence>
<comment type="function">
    <text evidence="5">Required for synthesis of 60S ribosomal subunits and the transport of pre-ribosomes from the nucleoplasm to the cytoplasm.</text>
</comment>
<dbReference type="Pfam" id="PF03914">
    <property type="entry name" value="CBF"/>
    <property type="match status" value="1"/>
</dbReference>
<dbReference type="VEuPathDB" id="FungiDB:BTJ68_14139"/>
<feature type="region of interest" description="Disordered" evidence="6">
    <location>
        <begin position="384"/>
        <end position="409"/>
    </location>
</feature>
<dbReference type="Pfam" id="PF07540">
    <property type="entry name" value="NOC3p"/>
    <property type="match status" value="1"/>
</dbReference>
<reference evidence="9 10" key="1">
    <citation type="journal article" date="2018" name="BMC Genomics">
        <title>Genomic evidence for intraspecific hybridization in a clonal and extremely halotolerant yeast.</title>
        <authorList>
            <person name="Gostincar C."/>
            <person name="Stajich J.E."/>
            <person name="Zupancic J."/>
            <person name="Zalar P."/>
            <person name="Gunde-Cimerman N."/>
        </authorList>
    </citation>
    <scope>NUCLEOTIDE SEQUENCE [LARGE SCALE GENOMIC DNA]</scope>
    <source>
        <strain evidence="9 10">EXF-2788</strain>
    </source>
</reference>
<comment type="caution">
    <text evidence="9">The sequence shown here is derived from an EMBL/GenBank/DDBJ whole genome shotgun (WGS) entry which is preliminary data.</text>
</comment>
<dbReference type="GO" id="GO:0042254">
    <property type="term" value="P:ribosome biogenesis"/>
    <property type="evidence" value="ECO:0007669"/>
    <property type="project" value="UniProtKB-KW"/>
</dbReference>
<gene>
    <name evidence="9" type="ORF">D0861_01218</name>
</gene>
<feature type="region of interest" description="Disordered" evidence="6">
    <location>
        <begin position="56"/>
        <end position="173"/>
    </location>
</feature>
<evidence type="ECO:0000256" key="5">
    <source>
        <dbReference type="PIRNR" id="PIRNR028977"/>
    </source>
</evidence>
<accession>A0A3M7G0B8</accession>